<keyword evidence="11 24" id="KW-0675">Receptor</keyword>
<dbReference type="OMA" id="ISASCPM"/>
<dbReference type="EMBL" id="DS235842">
    <property type="protein sequence ID" value="EEB18262.1"/>
    <property type="molecule type" value="Genomic_DNA"/>
</dbReference>
<reference evidence="24" key="1">
    <citation type="submission" date="2007-04" db="EMBL/GenBank/DDBJ databases">
        <title>Annotation of Pediculus humanus corporis strain USDA.</title>
        <authorList>
            <person name="Kirkness E."/>
            <person name="Hannick L."/>
            <person name="Hass B."/>
            <person name="Bruggner R."/>
            <person name="Lawson D."/>
            <person name="Bidwell S."/>
            <person name="Joardar V."/>
            <person name="Caler E."/>
            <person name="Walenz B."/>
            <person name="Inman J."/>
            <person name="Schobel S."/>
            <person name="Galinsky K."/>
            <person name="Amedeo P."/>
            <person name="Strausberg R."/>
        </authorList>
    </citation>
    <scope>NUCLEOTIDE SEQUENCE</scope>
    <source>
        <strain evidence="24">USDA</strain>
    </source>
</reference>
<dbReference type="SUPFAM" id="SSF90112">
    <property type="entry name" value="Neurotransmitter-gated ion-channel transmembrane pore"/>
    <property type="match status" value="1"/>
</dbReference>
<dbReference type="GO" id="GO:0099095">
    <property type="term" value="F:ligand-gated monoatomic anion channel activity"/>
    <property type="evidence" value="ECO:0007669"/>
    <property type="project" value="UniProtKB-ARBA"/>
</dbReference>
<evidence type="ECO:0000256" key="4">
    <source>
        <dbReference type="ARBA" id="ARBA00022692"/>
    </source>
</evidence>
<dbReference type="PANTHER" id="PTHR18945">
    <property type="entry name" value="NEUROTRANSMITTER GATED ION CHANNEL"/>
    <property type="match status" value="1"/>
</dbReference>
<dbReference type="EnsemblMetazoa" id="PHUM507160-RA">
    <property type="protein sequence ID" value="PHUM507160-PA"/>
    <property type="gene ID" value="PHUM507160"/>
</dbReference>
<dbReference type="SUPFAM" id="SSF63712">
    <property type="entry name" value="Nicotinic receptor ligand binding domain-like"/>
    <property type="match status" value="1"/>
</dbReference>
<comment type="caution">
    <text evidence="20">Lacks conserved residue(s) required for the propagation of feature annotation.</text>
</comment>
<dbReference type="PRINTS" id="PR00253">
    <property type="entry name" value="GABAARECEPTR"/>
</dbReference>
<keyword evidence="3" id="KW-1003">Cell membrane</keyword>
<keyword evidence="13" id="KW-0325">Glycoprotein</keyword>
<keyword evidence="14" id="KW-0868">Chloride</keyword>
<evidence type="ECO:0000256" key="20">
    <source>
        <dbReference type="RuleBase" id="RU000687"/>
    </source>
</evidence>
<dbReference type="STRING" id="121224.E0VY06"/>
<gene>
    <name evidence="25" type="primary">8232982</name>
    <name evidence="24" type="ORF">Phum_PHUM507160</name>
</gene>
<feature type="signal peptide" evidence="20">
    <location>
        <begin position="1"/>
        <end position="23"/>
    </location>
</feature>
<dbReference type="InterPro" id="IPR036719">
    <property type="entry name" value="Neuro-gated_channel_TM_sf"/>
</dbReference>
<comment type="subcellular location">
    <subcellularLocation>
        <location evidence="18">Postsynaptic cell membrane</location>
        <topology evidence="18">Multi-pass membrane protein</topology>
    </subcellularLocation>
</comment>
<evidence type="ECO:0000256" key="14">
    <source>
        <dbReference type="ARBA" id="ARBA00023214"/>
    </source>
</evidence>
<keyword evidence="17 20" id="KW-0407">Ion channel</keyword>
<keyword evidence="7" id="KW-0770">Synapse</keyword>
<evidence type="ECO:0000256" key="16">
    <source>
        <dbReference type="ARBA" id="ARBA00023286"/>
    </source>
</evidence>
<keyword evidence="8 20" id="KW-0406">Ion transport</keyword>
<dbReference type="GO" id="GO:0005254">
    <property type="term" value="F:chloride channel activity"/>
    <property type="evidence" value="ECO:0007669"/>
    <property type="project" value="UniProtKB-KW"/>
</dbReference>
<feature type="transmembrane region" description="Helical" evidence="20">
    <location>
        <begin position="537"/>
        <end position="556"/>
    </location>
</feature>
<evidence type="ECO:0000256" key="18">
    <source>
        <dbReference type="ARBA" id="ARBA00034104"/>
    </source>
</evidence>
<dbReference type="CDD" id="cd19007">
    <property type="entry name" value="LGIC_ECD_GABAR_GRD-like"/>
    <property type="match status" value="1"/>
</dbReference>
<comment type="similarity">
    <text evidence="1">Belongs to the ligand-gated ion channel (TC 1.A.9) family. Gamma-aminobutyric acid receptor (TC 1.A.9.5) subfamily.</text>
</comment>
<dbReference type="InterPro" id="IPR006201">
    <property type="entry name" value="Neur_channel"/>
</dbReference>
<feature type="chain" id="PRO_5011412758" description="Gamma-aminobutyric acid receptor subunit beta" evidence="20">
    <location>
        <begin position="24"/>
        <end position="570"/>
    </location>
</feature>
<dbReference type="InterPro" id="IPR006029">
    <property type="entry name" value="Neurotrans-gated_channel_TM"/>
</dbReference>
<dbReference type="FunFam" id="2.70.170.10:FF:000021">
    <property type="entry name" value="Gamma-aminobutyric acid receptor isoform 3b"/>
    <property type="match status" value="1"/>
</dbReference>
<dbReference type="NCBIfam" id="TIGR00860">
    <property type="entry name" value="LIC"/>
    <property type="match status" value="1"/>
</dbReference>
<dbReference type="PRINTS" id="PR00252">
    <property type="entry name" value="NRIONCHANNEL"/>
</dbReference>
<evidence type="ECO:0000256" key="12">
    <source>
        <dbReference type="ARBA" id="ARBA00023173"/>
    </source>
</evidence>
<dbReference type="KEGG" id="phu:Phum_PHUM507160"/>
<dbReference type="RefSeq" id="XP_002431000.1">
    <property type="nucleotide sequence ID" value="XM_002430955.1"/>
</dbReference>
<dbReference type="InterPro" id="IPR006028">
    <property type="entry name" value="GABAA/Glycine_rcpt"/>
</dbReference>
<keyword evidence="5 20" id="KW-0732">Signal</keyword>
<dbReference type="InterPro" id="IPR018000">
    <property type="entry name" value="Neurotransmitter_ion_chnl_CS"/>
</dbReference>
<accession>E0VY06</accession>
<evidence type="ECO:0000256" key="2">
    <source>
        <dbReference type="ARBA" id="ARBA00022448"/>
    </source>
</evidence>
<evidence type="ECO:0000256" key="13">
    <source>
        <dbReference type="ARBA" id="ARBA00023180"/>
    </source>
</evidence>
<evidence type="ECO:0000256" key="1">
    <source>
        <dbReference type="ARBA" id="ARBA00010180"/>
    </source>
</evidence>
<sequence length="570" mass="66302">MGKINFFFLLILSFLIIYEGVLCKLVSSNVTETLDFLLGSKRYDKRLRPGYGGPPITISVNFFIKSMGPVSDNDESFGLDCYFRQHWYDWRLQYQKIPGLDEFSMSWLFLDRVWKPDTYFVNGKKSYLHRITVPNKFLRLRHDGFITYSMRLTISASCPMYLRKFPLDLQKCPLVLGSYGYTDKDLIYKWTDEDAIGMQEGVEIAQFDLVNVTTQKSTTMVKGGLPYSTIKADFWLKRHTGYFMLQVYIPCGLIVVCSWISFWIDPDAVPARVNLGVTTVLSLTTLGFGGRSQMPKVSYWTALDWFVIICFTSVFSVMIEYAIVNYKDKFIKELKKIIKKHEDDNDDDDDVGSKIEEQTKTITTRKRSASFSCPTTKPEKEEEEEGKKLKHRVTIETKPEIDYTESKKLHKRQRVTAVVTYLKPFETSKIKWKSISNFPMEKEKIDLEKTSRGSLEKPGNDFKPPEIVLNVDSHEPHEKINENDEKTIYDRMKKFKKPGKLWKSLKTYWKKLFLIENLKTDPTGKFSNLDVHSRKSFPVAFIISLIIYLLAFTYYLTDDISENVLESSII</sequence>
<dbReference type="Proteomes" id="UP000009046">
    <property type="component" value="Unassembled WGS sequence"/>
</dbReference>
<evidence type="ECO:0000313" key="24">
    <source>
        <dbReference type="EMBL" id="EEB18262.1"/>
    </source>
</evidence>
<evidence type="ECO:0000313" key="25">
    <source>
        <dbReference type="EnsemblMetazoa" id="PHUM507160-PA"/>
    </source>
</evidence>
<keyword evidence="9 20" id="KW-0472">Membrane</keyword>
<keyword evidence="2 20" id="KW-0813">Transport</keyword>
<keyword evidence="4 20" id="KW-0812">Transmembrane</keyword>
<dbReference type="GO" id="GO:0034707">
    <property type="term" value="C:chloride channel complex"/>
    <property type="evidence" value="ECO:0007669"/>
    <property type="project" value="UniProtKB-KW"/>
</dbReference>
<dbReference type="Pfam" id="PF02932">
    <property type="entry name" value="Neur_chan_memb"/>
    <property type="match status" value="1"/>
</dbReference>
<proteinExistence type="inferred from homology"/>
<keyword evidence="15" id="KW-0628">Postsynaptic cell membrane</keyword>
<dbReference type="eggNOG" id="KOG3642">
    <property type="taxonomic scope" value="Eukaryota"/>
</dbReference>
<dbReference type="InterPro" id="IPR036734">
    <property type="entry name" value="Neur_chan_lig-bd_sf"/>
</dbReference>
<feature type="region of interest" description="Disordered" evidence="21">
    <location>
        <begin position="366"/>
        <end position="390"/>
    </location>
</feature>
<evidence type="ECO:0000256" key="9">
    <source>
        <dbReference type="ARBA" id="ARBA00023136"/>
    </source>
</evidence>
<dbReference type="OrthoDB" id="203862at2759"/>
<evidence type="ECO:0000256" key="21">
    <source>
        <dbReference type="SAM" id="MobiDB-lite"/>
    </source>
</evidence>
<dbReference type="GO" id="GO:0005230">
    <property type="term" value="F:extracellular ligand-gated monoatomic ion channel activity"/>
    <property type="evidence" value="ECO:0007669"/>
    <property type="project" value="InterPro"/>
</dbReference>
<feature type="transmembrane region" description="Helical" evidence="20">
    <location>
        <begin position="243"/>
        <end position="264"/>
    </location>
</feature>
<keyword evidence="16" id="KW-1071">Ligand-gated ion channel</keyword>
<feature type="domain" description="Neurotransmitter-gated ion-channel transmembrane" evidence="23">
    <location>
        <begin position="247"/>
        <end position="387"/>
    </location>
</feature>
<evidence type="ECO:0000256" key="15">
    <source>
        <dbReference type="ARBA" id="ARBA00023257"/>
    </source>
</evidence>
<dbReference type="VEuPathDB" id="VectorBase:PHUM507160"/>
<feature type="transmembrane region" description="Helical" evidence="20">
    <location>
        <begin position="302"/>
        <end position="326"/>
    </location>
</feature>
<dbReference type="HOGENOM" id="CLU_010920_1_4_1"/>
<dbReference type="InParanoid" id="E0VY06"/>
<organism>
    <name type="scientific">Pediculus humanus subsp. corporis</name>
    <name type="common">Body louse</name>
    <dbReference type="NCBI Taxonomy" id="121224"/>
    <lineage>
        <taxon>Eukaryota</taxon>
        <taxon>Metazoa</taxon>
        <taxon>Ecdysozoa</taxon>
        <taxon>Arthropoda</taxon>
        <taxon>Hexapoda</taxon>
        <taxon>Insecta</taxon>
        <taxon>Pterygota</taxon>
        <taxon>Neoptera</taxon>
        <taxon>Paraneoptera</taxon>
        <taxon>Psocodea</taxon>
        <taxon>Troctomorpha</taxon>
        <taxon>Phthiraptera</taxon>
        <taxon>Anoplura</taxon>
        <taxon>Pediculidae</taxon>
        <taxon>Pediculus</taxon>
    </lineage>
</organism>
<keyword evidence="12" id="KW-0869">Chloride channel</keyword>
<dbReference type="CTD" id="8232982"/>
<evidence type="ECO:0000256" key="3">
    <source>
        <dbReference type="ARBA" id="ARBA00022475"/>
    </source>
</evidence>
<keyword evidence="10" id="KW-1015">Disulfide bond</keyword>
<dbReference type="EMBL" id="AAZO01006170">
    <property type="status" value="NOT_ANNOTATED_CDS"/>
    <property type="molecule type" value="Genomic_DNA"/>
</dbReference>
<keyword evidence="26" id="KW-1185">Reference proteome</keyword>
<evidence type="ECO:0000256" key="8">
    <source>
        <dbReference type="ARBA" id="ARBA00023065"/>
    </source>
</evidence>
<evidence type="ECO:0000256" key="11">
    <source>
        <dbReference type="ARBA" id="ARBA00023170"/>
    </source>
</evidence>
<dbReference type="Pfam" id="PF02931">
    <property type="entry name" value="Neur_chan_LBD"/>
    <property type="match status" value="1"/>
</dbReference>
<evidence type="ECO:0000259" key="23">
    <source>
        <dbReference type="Pfam" id="PF02932"/>
    </source>
</evidence>
<keyword evidence="6 20" id="KW-1133">Transmembrane helix</keyword>
<evidence type="ECO:0000259" key="22">
    <source>
        <dbReference type="Pfam" id="PF02931"/>
    </source>
</evidence>
<dbReference type="InterPro" id="IPR006202">
    <property type="entry name" value="Neur_chan_lig-bd"/>
</dbReference>
<dbReference type="GeneID" id="8232982"/>
<evidence type="ECO:0000256" key="7">
    <source>
        <dbReference type="ARBA" id="ARBA00023018"/>
    </source>
</evidence>
<evidence type="ECO:0000256" key="19">
    <source>
        <dbReference type="ARBA" id="ARBA00071250"/>
    </source>
</evidence>
<dbReference type="Gene3D" id="1.20.58.390">
    <property type="entry name" value="Neurotransmitter-gated ion-channel transmembrane domain"/>
    <property type="match status" value="1"/>
</dbReference>
<name>E0VY06_PEDHC</name>
<evidence type="ECO:0000256" key="10">
    <source>
        <dbReference type="ARBA" id="ARBA00023157"/>
    </source>
</evidence>
<evidence type="ECO:0000313" key="26">
    <source>
        <dbReference type="Proteomes" id="UP000009046"/>
    </source>
</evidence>
<protein>
    <recommendedName>
        <fullName evidence="19">Gamma-aminobutyric acid receptor subunit beta</fullName>
    </recommendedName>
</protein>
<dbReference type="PROSITE" id="PS00236">
    <property type="entry name" value="NEUROTR_ION_CHANNEL"/>
    <property type="match status" value="1"/>
</dbReference>
<dbReference type="GO" id="GO:0045211">
    <property type="term" value="C:postsynaptic membrane"/>
    <property type="evidence" value="ECO:0007669"/>
    <property type="project" value="UniProtKB-SubCell"/>
</dbReference>
<dbReference type="GO" id="GO:0004888">
    <property type="term" value="F:transmembrane signaling receptor activity"/>
    <property type="evidence" value="ECO:0007669"/>
    <property type="project" value="InterPro"/>
</dbReference>
<evidence type="ECO:0000256" key="17">
    <source>
        <dbReference type="ARBA" id="ARBA00023303"/>
    </source>
</evidence>
<dbReference type="InterPro" id="IPR038050">
    <property type="entry name" value="Neuro_actylchol_rec"/>
</dbReference>
<dbReference type="AlphaFoldDB" id="E0VY06"/>
<dbReference type="CDD" id="cd19049">
    <property type="entry name" value="LGIC_TM_anion"/>
    <property type="match status" value="1"/>
</dbReference>
<feature type="domain" description="Neurotransmitter-gated ion-channel ligand-binding" evidence="22">
    <location>
        <begin position="41"/>
        <end position="239"/>
    </location>
</feature>
<reference evidence="25" key="3">
    <citation type="submission" date="2021-02" db="UniProtKB">
        <authorList>
            <consortium name="EnsemblMetazoa"/>
        </authorList>
    </citation>
    <scope>IDENTIFICATION</scope>
    <source>
        <strain evidence="25">USDA</strain>
    </source>
</reference>
<evidence type="ECO:0000256" key="6">
    <source>
        <dbReference type="ARBA" id="ARBA00022989"/>
    </source>
</evidence>
<reference evidence="24" key="2">
    <citation type="submission" date="2007-04" db="EMBL/GenBank/DDBJ databases">
        <title>The genome of the human body louse.</title>
        <authorList>
            <consortium name="The Human Body Louse Genome Consortium"/>
            <person name="Kirkness E."/>
            <person name="Walenz B."/>
            <person name="Hass B."/>
            <person name="Bruggner R."/>
            <person name="Strausberg R."/>
        </authorList>
    </citation>
    <scope>NUCLEOTIDE SEQUENCE</scope>
    <source>
        <strain evidence="24">USDA</strain>
    </source>
</reference>
<evidence type="ECO:0000256" key="5">
    <source>
        <dbReference type="ARBA" id="ARBA00022729"/>
    </source>
</evidence>
<dbReference type="Gene3D" id="2.70.170.10">
    <property type="entry name" value="Neurotransmitter-gated ion-channel ligand-binding domain"/>
    <property type="match status" value="1"/>
</dbReference>